<dbReference type="KEGG" id="eiv:EIN_497520"/>
<reference evidence="4 5" key="1">
    <citation type="submission" date="2012-10" db="EMBL/GenBank/DDBJ databases">
        <authorList>
            <person name="Zafar N."/>
            <person name="Inman J."/>
            <person name="Hall N."/>
            <person name="Lorenzi H."/>
            <person name="Caler E."/>
        </authorList>
    </citation>
    <scope>NUCLEOTIDE SEQUENCE [LARGE SCALE GENOMIC DNA]</scope>
    <source>
        <strain evidence="4 5">IP1</strain>
    </source>
</reference>
<proteinExistence type="predicted"/>
<feature type="region of interest" description="Disordered" evidence="3">
    <location>
        <begin position="397"/>
        <end position="416"/>
    </location>
</feature>
<dbReference type="SMART" id="SM00365">
    <property type="entry name" value="LRR_SD22"/>
    <property type="match status" value="2"/>
</dbReference>
<dbReference type="GO" id="GO:0005737">
    <property type="term" value="C:cytoplasm"/>
    <property type="evidence" value="ECO:0007669"/>
    <property type="project" value="TreeGrafter"/>
</dbReference>
<dbReference type="OrthoDB" id="10262005at2759"/>
<dbReference type="RefSeq" id="XP_004261363.1">
    <property type="nucleotide sequence ID" value="XM_004261315.1"/>
</dbReference>
<gene>
    <name evidence="4" type="ORF">EIN_497520</name>
</gene>
<keyword evidence="2" id="KW-0677">Repeat</keyword>
<protein>
    <recommendedName>
        <fullName evidence="6">Leucine-rich repeat containing protein</fullName>
    </recommendedName>
</protein>
<accession>A0A0A1UDF9</accession>
<dbReference type="AlphaFoldDB" id="A0A0A1UDF9"/>
<sequence>MEQKRRIDCFQDGVVRYFEEELGDMSYLKGVLKIGFPMAMFLSGIGYDKYGDSDVEKVTKDDVFKYLKRIEIGSKGKQHEEDIKSLSFCANCPLTTLYITNRETPLSYEVVSQKLQTLKVESSKFNFDAISLRWPNLTKLIIRKCGVPSIPPFIFTKENFPHLKILDLQDNKIEVLENIEERPLDQLNVSKNKVKKIRVVVPPSISLLNLSHNNLTTLRDVCLFYNLREIDLSNNQIVIDETVNGVFNKMFTLTRVNFKNNNSPNYKDFLLRNLPSIEFGQDLYIDGEKVNLEEIENTLSKIATSTRVQFDNTISEDFFVEKMKEAERTDTKALKIEKESDVLEITSEAKREMRKRGNSKISVGKGNMSCLINFNEEDADYVIKEIYKIVERNENKKRKETKEVRREDATPSFKEQDLVLSDVSDKASSSARPDSLNENLIKKVKVTLSTSRINVNDGHEITGEDTSSDSVDVNGNSDDLIE</sequence>
<dbReference type="OMA" id="SINTEWP"/>
<keyword evidence="1" id="KW-0433">Leucine-rich repeat</keyword>
<dbReference type="InterPro" id="IPR001611">
    <property type="entry name" value="Leu-rich_rpt"/>
</dbReference>
<keyword evidence="5" id="KW-1185">Reference proteome</keyword>
<feature type="region of interest" description="Disordered" evidence="3">
    <location>
        <begin position="457"/>
        <end position="482"/>
    </location>
</feature>
<dbReference type="VEuPathDB" id="AmoebaDB:EIN_497520"/>
<evidence type="ECO:0000256" key="2">
    <source>
        <dbReference type="ARBA" id="ARBA00022737"/>
    </source>
</evidence>
<dbReference type="Gene3D" id="3.80.10.10">
    <property type="entry name" value="Ribonuclease Inhibitor"/>
    <property type="match status" value="2"/>
</dbReference>
<dbReference type="PROSITE" id="PS51450">
    <property type="entry name" value="LRR"/>
    <property type="match status" value="1"/>
</dbReference>
<dbReference type="SUPFAM" id="SSF52058">
    <property type="entry name" value="L domain-like"/>
    <property type="match status" value="1"/>
</dbReference>
<organism evidence="4 5">
    <name type="scientific">Entamoeba invadens IP1</name>
    <dbReference type="NCBI Taxonomy" id="370355"/>
    <lineage>
        <taxon>Eukaryota</taxon>
        <taxon>Amoebozoa</taxon>
        <taxon>Evosea</taxon>
        <taxon>Archamoebae</taxon>
        <taxon>Mastigamoebida</taxon>
        <taxon>Entamoebidae</taxon>
        <taxon>Entamoeba</taxon>
    </lineage>
</organism>
<evidence type="ECO:0000256" key="3">
    <source>
        <dbReference type="SAM" id="MobiDB-lite"/>
    </source>
</evidence>
<evidence type="ECO:0000313" key="5">
    <source>
        <dbReference type="Proteomes" id="UP000014680"/>
    </source>
</evidence>
<name>A0A0A1UDF9_ENTIV</name>
<feature type="compositionally biased region" description="Low complexity" evidence="3">
    <location>
        <begin position="468"/>
        <end position="482"/>
    </location>
</feature>
<evidence type="ECO:0000313" key="4">
    <source>
        <dbReference type="EMBL" id="ELP94592.1"/>
    </source>
</evidence>
<evidence type="ECO:0008006" key="6">
    <source>
        <dbReference type="Google" id="ProtNLM"/>
    </source>
</evidence>
<dbReference type="EMBL" id="KB206184">
    <property type="protein sequence ID" value="ELP94592.1"/>
    <property type="molecule type" value="Genomic_DNA"/>
</dbReference>
<dbReference type="InterPro" id="IPR032675">
    <property type="entry name" value="LRR_dom_sf"/>
</dbReference>
<dbReference type="Proteomes" id="UP000014680">
    <property type="component" value="Unassembled WGS sequence"/>
</dbReference>
<feature type="compositionally biased region" description="Basic and acidic residues" evidence="3">
    <location>
        <begin position="400"/>
        <end position="416"/>
    </location>
</feature>
<evidence type="ECO:0000256" key="1">
    <source>
        <dbReference type="ARBA" id="ARBA00022614"/>
    </source>
</evidence>
<dbReference type="GeneID" id="14893571"/>
<dbReference type="PANTHER" id="PTHR15454">
    <property type="entry name" value="NISCHARIN RELATED"/>
    <property type="match status" value="1"/>
</dbReference>
<dbReference type="PANTHER" id="PTHR15454:SF56">
    <property type="entry name" value="PROTEIN PHOSPHATASE 1 REGULATORY SUBUNIT 7-RELATED"/>
    <property type="match status" value="1"/>
</dbReference>